<accession>A0A174DVF7</accession>
<evidence type="ECO:0000313" key="4">
    <source>
        <dbReference type="EMBL" id="CUO28208.1"/>
    </source>
</evidence>
<feature type="domain" description="MurNAc-LAA" evidence="3">
    <location>
        <begin position="213"/>
        <end position="332"/>
    </location>
</feature>
<dbReference type="InterPro" id="IPR050695">
    <property type="entry name" value="N-acetylmuramoyl_amidase_3"/>
</dbReference>
<dbReference type="GO" id="GO:0009253">
    <property type="term" value="P:peptidoglycan catabolic process"/>
    <property type="evidence" value="ECO:0007669"/>
    <property type="project" value="InterPro"/>
</dbReference>
<organism evidence="4 5">
    <name type="scientific">Blautia obeum</name>
    <dbReference type="NCBI Taxonomy" id="40520"/>
    <lineage>
        <taxon>Bacteria</taxon>
        <taxon>Bacillati</taxon>
        <taxon>Bacillota</taxon>
        <taxon>Clostridia</taxon>
        <taxon>Lachnospirales</taxon>
        <taxon>Lachnospiraceae</taxon>
        <taxon>Blautia</taxon>
    </lineage>
</organism>
<dbReference type="SUPFAM" id="SSF53187">
    <property type="entry name" value="Zn-dependent exopeptidases"/>
    <property type="match status" value="1"/>
</dbReference>
<dbReference type="RefSeq" id="WP_055058316.1">
    <property type="nucleotide sequence ID" value="NZ_CYZP01000021.1"/>
</dbReference>
<dbReference type="EMBL" id="CYZP01000021">
    <property type="protein sequence ID" value="CUO28208.1"/>
    <property type="molecule type" value="Genomic_DNA"/>
</dbReference>
<evidence type="ECO:0000256" key="2">
    <source>
        <dbReference type="SAM" id="MobiDB-lite"/>
    </source>
</evidence>
<dbReference type="PANTHER" id="PTHR30404:SF0">
    <property type="entry name" value="N-ACETYLMURAMOYL-L-ALANINE AMIDASE AMIC"/>
    <property type="match status" value="1"/>
</dbReference>
<dbReference type="Pfam" id="PF01520">
    <property type="entry name" value="Amidase_3"/>
    <property type="match status" value="1"/>
</dbReference>
<dbReference type="GO" id="GO:0030288">
    <property type="term" value="C:outer membrane-bounded periplasmic space"/>
    <property type="evidence" value="ECO:0007669"/>
    <property type="project" value="TreeGrafter"/>
</dbReference>
<dbReference type="InterPro" id="IPR002508">
    <property type="entry name" value="MurNAc-LAA_cat"/>
</dbReference>
<dbReference type="GO" id="GO:0008745">
    <property type="term" value="F:N-acetylmuramoyl-L-alanine amidase activity"/>
    <property type="evidence" value="ECO:0007669"/>
    <property type="project" value="UniProtKB-EC"/>
</dbReference>
<dbReference type="SMART" id="SM00646">
    <property type="entry name" value="Ami_3"/>
    <property type="match status" value="1"/>
</dbReference>
<reference evidence="4 5" key="1">
    <citation type="submission" date="2015-09" db="EMBL/GenBank/DDBJ databases">
        <authorList>
            <consortium name="Pathogen Informatics"/>
        </authorList>
    </citation>
    <scope>NUCLEOTIDE SEQUENCE [LARGE SCALE GENOMIC DNA]</scope>
    <source>
        <strain evidence="4 5">2789STDY5834861</strain>
    </source>
</reference>
<dbReference type="CDD" id="cd02696">
    <property type="entry name" value="MurNAc-LAA"/>
    <property type="match status" value="1"/>
</dbReference>
<gene>
    <name evidence="4" type="primary">lytC_1</name>
    <name evidence="4" type="ORF">ERS852476_02390</name>
</gene>
<sequence length="337" mass="36921">MKKPSMISILLFLTGLLCIIALIFFNRTTLHQILTTEKEVDTISEQITAKHDEVKQAVNKYTTAIDTVQSNINRMKQKQQTATQKKPKEKAEIPEEASSKPSVFSQNSTSTSSDSSASVFSSDAETDGHIIGIDPGHQSESVDMSAPEPNGPGSSEMKAKCTSGTQGTYSGVPEYQLNLEVSLQLKDELEQRGYQVVMTRTDNETAISNMERAQYAAAQGAEIYVRIHANGDDSHTASGALTMSPSQNNPYIPQLFEQSDRLSRCIIDSYCAATGFQNLGIQYTDTMTGINWSTVPVTILEMGFMTSQNDDLKMNDAEFQKTMVQGIANGIDSYFAS</sequence>
<evidence type="ECO:0000313" key="5">
    <source>
        <dbReference type="Proteomes" id="UP000095645"/>
    </source>
</evidence>
<dbReference type="Gene3D" id="3.40.630.40">
    <property type="entry name" value="Zn-dependent exopeptidases"/>
    <property type="match status" value="1"/>
</dbReference>
<feature type="compositionally biased region" description="Low complexity" evidence="2">
    <location>
        <begin position="99"/>
        <end position="123"/>
    </location>
</feature>
<dbReference type="AlphaFoldDB" id="A0A174DVF7"/>
<evidence type="ECO:0000259" key="3">
    <source>
        <dbReference type="SMART" id="SM00646"/>
    </source>
</evidence>
<dbReference type="EC" id="3.5.1.28" evidence="4"/>
<name>A0A174DVF7_9FIRM</name>
<keyword evidence="1 4" id="KW-0378">Hydrolase</keyword>
<feature type="region of interest" description="Disordered" evidence="2">
    <location>
        <begin position="75"/>
        <end position="165"/>
    </location>
</feature>
<protein>
    <submittedName>
        <fullName evidence="4">N-acetylmuramoyl-L-alanine amidase LytC</fullName>
        <ecNumber evidence="4">3.5.1.28</ecNumber>
    </submittedName>
</protein>
<dbReference type="PANTHER" id="PTHR30404">
    <property type="entry name" value="N-ACETYLMURAMOYL-L-ALANINE AMIDASE"/>
    <property type="match status" value="1"/>
</dbReference>
<proteinExistence type="predicted"/>
<dbReference type="Proteomes" id="UP000095645">
    <property type="component" value="Unassembled WGS sequence"/>
</dbReference>
<evidence type="ECO:0000256" key="1">
    <source>
        <dbReference type="ARBA" id="ARBA00022801"/>
    </source>
</evidence>